<dbReference type="InterPro" id="IPR032781">
    <property type="entry name" value="ABC_tran_Xtn"/>
</dbReference>
<dbReference type="InterPro" id="IPR027417">
    <property type="entry name" value="P-loop_NTPase"/>
</dbReference>
<dbReference type="PANTHER" id="PTHR19211:SF14">
    <property type="entry name" value="ATP-BINDING CASSETTE SUB-FAMILY F MEMBER 1"/>
    <property type="match status" value="1"/>
</dbReference>
<dbReference type="PROSITE" id="PS00211">
    <property type="entry name" value="ABC_TRANSPORTER_1"/>
    <property type="match status" value="1"/>
</dbReference>
<protein>
    <submittedName>
        <fullName evidence="7">Abc transporter, atp-binding protein</fullName>
    </submittedName>
</protein>
<feature type="coiled-coil region" evidence="4">
    <location>
        <begin position="621"/>
        <end position="655"/>
    </location>
</feature>
<keyword evidence="1" id="KW-0677">Repeat</keyword>
<evidence type="ECO:0000256" key="2">
    <source>
        <dbReference type="ARBA" id="ARBA00022741"/>
    </source>
</evidence>
<evidence type="ECO:0000256" key="3">
    <source>
        <dbReference type="ARBA" id="ARBA00022840"/>
    </source>
</evidence>
<organism evidence="7">
    <name type="scientific">hydrocarbon metagenome</name>
    <dbReference type="NCBI Taxonomy" id="938273"/>
    <lineage>
        <taxon>unclassified sequences</taxon>
        <taxon>metagenomes</taxon>
        <taxon>ecological metagenomes</taxon>
    </lineage>
</organism>
<evidence type="ECO:0000256" key="5">
    <source>
        <dbReference type="SAM" id="MobiDB-lite"/>
    </source>
</evidence>
<keyword evidence="3 7" id="KW-0067">ATP-binding</keyword>
<name>A0A0W8G682_9ZZZZ</name>
<dbReference type="InterPro" id="IPR050611">
    <property type="entry name" value="ABCF"/>
</dbReference>
<dbReference type="SUPFAM" id="SSF52540">
    <property type="entry name" value="P-loop containing nucleoside triphosphate hydrolases"/>
    <property type="match status" value="2"/>
</dbReference>
<dbReference type="SMART" id="SM00382">
    <property type="entry name" value="AAA"/>
    <property type="match status" value="2"/>
</dbReference>
<feature type="region of interest" description="Disordered" evidence="5">
    <location>
        <begin position="300"/>
        <end position="320"/>
    </location>
</feature>
<accession>A0A0W8G682</accession>
<evidence type="ECO:0000256" key="1">
    <source>
        <dbReference type="ARBA" id="ARBA00022737"/>
    </source>
</evidence>
<dbReference type="PANTHER" id="PTHR19211">
    <property type="entry name" value="ATP-BINDING TRANSPORT PROTEIN-RELATED"/>
    <property type="match status" value="1"/>
</dbReference>
<keyword evidence="2" id="KW-0547">Nucleotide-binding</keyword>
<dbReference type="GO" id="GO:0005524">
    <property type="term" value="F:ATP binding"/>
    <property type="evidence" value="ECO:0007669"/>
    <property type="project" value="UniProtKB-KW"/>
</dbReference>
<dbReference type="InterPro" id="IPR003439">
    <property type="entry name" value="ABC_transporter-like_ATP-bd"/>
</dbReference>
<proteinExistence type="predicted"/>
<evidence type="ECO:0000259" key="6">
    <source>
        <dbReference type="PROSITE" id="PS50893"/>
    </source>
</evidence>
<dbReference type="Pfam" id="PF00005">
    <property type="entry name" value="ABC_tran"/>
    <property type="match status" value="2"/>
</dbReference>
<keyword evidence="4" id="KW-0175">Coiled coil</keyword>
<reference evidence="7" key="1">
    <citation type="journal article" date="2015" name="Proc. Natl. Acad. Sci. U.S.A.">
        <title>Networks of energetic and metabolic interactions define dynamics in microbial communities.</title>
        <authorList>
            <person name="Embree M."/>
            <person name="Liu J.K."/>
            <person name="Al-Bassam M.M."/>
            <person name="Zengler K."/>
        </authorList>
    </citation>
    <scope>NUCLEOTIDE SEQUENCE</scope>
</reference>
<evidence type="ECO:0000313" key="7">
    <source>
        <dbReference type="EMBL" id="KUG28621.1"/>
    </source>
</evidence>
<sequence>MPKISILSLAKAYGGRDVLRDFCLEIDAGTRLAVVGRNGAGKSTLLRLLAGQDEPDSGRVAYPPGARVGYVAQELDETDLKTPLLSFVMAALPSWGSFWRDWDRAAKDGDENALKELAARQTRLEHELGYNPEHRAKAILSGLGFEDRQWGRELAALSGGWRERAKLARVLAAGADILLLDEPTNHLDLEAVEWLESYLLAYEGVLVFVAHDRVFLDRVATKTLFLGDGKPVVRPGSFSDFLSWREELDSRLGRQAQHIDGKIKRQMANIDRFRFKSSKARQAQSKLKSVTRLEKELEELREARPESGGPTLSFSLPEPERGDKTVVSAADVTFGFPNRPPLWEALTFHIYRGQKIALAGPNGSGKTTLLKLVTGNLSPHSGRVRVGSGIKMGYYSQHQTELLALDQTVISEMKRMAGPKASHQEVCGILGLFLLGEGYFERPVAQLSGGEKSRLLLAGLFAARANFLVLDEPTNHLDLESREALTRALADYSGTILLVAHDRHLLAEVADEVWSVGHGGITVHLGGFEEYDRMLREAAKAAVSAEQPGKAIRRDDKERRRRLAEERNALYRELKPRKEAYAALEPELETILDEQHRVETAMADPATYADRGLFSELSKKYHELGESAENLLTRMGKLEEEIESLEARRAAIAEQ</sequence>
<comment type="caution">
    <text evidence="7">The sequence shown here is derived from an EMBL/GenBank/DDBJ whole genome shotgun (WGS) entry which is preliminary data.</text>
</comment>
<dbReference type="PROSITE" id="PS50893">
    <property type="entry name" value="ABC_TRANSPORTER_2"/>
    <property type="match status" value="2"/>
</dbReference>
<dbReference type="CDD" id="cd03221">
    <property type="entry name" value="ABCF_EF-3"/>
    <property type="match status" value="2"/>
</dbReference>
<dbReference type="AlphaFoldDB" id="A0A0W8G682"/>
<dbReference type="Pfam" id="PF12848">
    <property type="entry name" value="ABC_tran_Xtn"/>
    <property type="match status" value="1"/>
</dbReference>
<dbReference type="Gene3D" id="3.40.50.300">
    <property type="entry name" value="P-loop containing nucleotide triphosphate hydrolases"/>
    <property type="match status" value="2"/>
</dbReference>
<feature type="domain" description="ABC transporter" evidence="6">
    <location>
        <begin position="327"/>
        <end position="543"/>
    </location>
</feature>
<dbReference type="FunFam" id="3.40.50.300:FF:000011">
    <property type="entry name" value="Putative ABC transporter ATP-binding component"/>
    <property type="match status" value="1"/>
</dbReference>
<dbReference type="GO" id="GO:0016887">
    <property type="term" value="F:ATP hydrolysis activity"/>
    <property type="evidence" value="ECO:0007669"/>
    <property type="project" value="InterPro"/>
</dbReference>
<evidence type="ECO:0000256" key="4">
    <source>
        <dbReference type="SAM" id="Coils"/>
    </source>
</evidence>
<dbReference type="EMBL" id="LNQE01000199">
    <property type="protein sequence ID" value="KUG28621.1"/>
    <property type="molecule type" value="Genomic_DNA"/>
</dbReference>
<feature type="domain" description="ABC transporter" evidence="6">
    <location>
        <begin position="4"/>
        <end position="254"/>
    </location>
</feature>
<dbReference type="InterPro" id="IPR003593">
    <property type="entry name" value="AAA+_ATPase"/>
</dbReference>
<dbReference type="InterPro" id="IPR017871">
    <property type="entry name" value="ABC_transporter-like_CS"/>
</dbReference>
<gene>
    <name evidence="7" type="ORF">ASZ90_001507</name>
</gene>